<organism evidence="2 3">
    <name type="scientific">Streptomyces luteolus</name>
    <dbReference type="NCBI Taxonomy" id="3043615"/>
    <lineage>
        <taxon>Bacteria</taxon>
        <taxon>Bacillati</taxon>
        <taxon>Actinomycetota</taxon>
        <taxon>Actinomycetes</taxon>
        <taxon>Kitasatosporales</taxon>
        <taxon>Streptomycetaceae</taxon>
        <taxon>Streptomyces</taxon>
    </lineage>
</organism>
<dbReference type="Proteomes" id="UP001237105">
    <property type="component" value="Unassembled WGS sequence"/>
</dbReference>
<proteinExistence type="predicted"/>
<comment type="caution">
    <text evidence="2">The sequence shown here is derived from an EMBL/GenBank/DDBJ whole genome shotgun (WGS) entry which is preliminary data.</text>
</comment>
<dbReference type="InterPro" id="IPR009492">
    <property type="entry name" value="TniQ"/>
</dbReference>
<keyword evidence="3" id="KW-1185">Reference proteome</keyword>
<evidence type="ECO:0000313" key="3">
    <source>
        <dbReference type="Proteomes" id="UP001237105"/>
    </source>
</evidence>
<gene>
    <name evidence="2" type="ORF">QIT00_38425</name>
</gene>
<name>A0ABT6T8W2_9ACTN</name>
<feature type="domain" description="TniQ" evidence="1">
    <location>
        <begin position="16"/>
        <end position="157"/>
    </location>
</feature>
<dbReference type="Pfam" id="PF06527">
    <property type="entry name" value="TniQ"/>
    <property type="match status" value="1"/>
</dbReference>
<dbReference type="RefSeq" id="WP_282540146.1">
    <property type="nucleotide sequence ID" value="NZ_JASCIS010000092.1"/>
</dbReference>
<reference evidence="2 3" key="1">
    <citation type="submission" date="2023-05" db="EMBL/GenBank/DDBJ databases">
        <title>Draft genome sequence of Streptomyces sp. B-S-A12 isolated from a cave soil in Thailand.</title>
        <authorList>
            <person name="Chamroensaksri N."/>
            <person name="Muangham S."/>
        </authorList>
    </citation>
    <scope>NUCLEOTIDE SEQUENCE [LARGE SCALE GENOMIC DNA]</scope>
    <source>
        <strain evidence="2 3">B-S-A12</strain>
    </source>
</reference>
<evidence type="ECO:0000259" key="1">
    <source>
        <dbReference type="Pfam" id="PF06527"/>
    </source>
</evidence>
<evidence type="ECO:0000313" key="2">
    <source>
        <dbReference type="EMBL" id="MDI3424327.1"/>
    </source>
</evidence>
<sequence length="364" mass="40363">MHLSPSVHSRLATGVIRTTPLEGETTVSWITRWAARYHLPPGPYLRAVLQQEGRATVSGRSGLGTELYLNTAARERVAAYSRIEEQVLACVLPAWPLDLDVLRHHTGPAAHWQSPITTYTVASVMAGCLKCTAPRSGGRQVWQYRGWHQRVCRMHRIWLVGGEPGYTGLAQIPLDHLGQGEAARVLAAHRRHQDLIDQGEMAAAAWQWARGAIQHLYTDQDSRPLPVSVPWNRRLKALAERAGCGVYRPWDIIARDLVTYPETLALASALATAADQQRAAAPQHFEASLTEALRRLTSLNTTHGVEHLARWLAQHTREELQRWLSSISGDRTAVPLNVPALTWALKRRLSTAGLSRTHEPVGTG</sequence>
<dbReference type="EMBL" id="JASCIS010000092">
    <property type="protein sequence ID" value="MDI3424327.1"/>
    <property type="molecule type" value="Genomic_DNA"/>
</dbReference>
<accession>A0ABT6T8W2</accession>
<protein>
    <submittedName>
        <fullName evidence="2">TniQ family protein</fullName>
    </submittedName>
</protein>